<name>A0A8J5ML16_HOMAM</name>
<reference evidence="1" key="1">
    <citation type="journal article" date="2021" name="Sci. Adv.">
        <title>The American lobster genome reveals insights on longevity, neural, and immune adaptations.</title>
        <authorList>
            <person name="Polinski J.M."/>
            <person name="Zimin A.V."/>
            <person name="Clark K.F."/>
            <person name="Kohn A.B."/>
            <person name="Sadowski N."/>
            <person name="Timp W."/>
            <person name="Ptitsyn A."/>
            <person name="Khanna P."/>
            <person name="Romanova D.Y."/>
            <person name="Williams P."/>
            <person name="Greenwood S.J."/>
            <person name="Moroz L.L."/>
            <person name="Walt D.R."/>
            <person name="Bodnar A.G."/>
        </authorList>
    </citation>
    <scope>NUCLEOTIDE SEQUENCE</scope>
    <source>
        <strain evidence="1">GMGI-L3</strain>
    </source>
</reference>
<dbReference type="PANTHER" id="PTHR33428">
    <property type="entry name" value="CHLOROPHYLLASE-2, CHLOROPLASTIC"/>
    <property type="match status" value="1"/>
</dbReference>
<gene>
    <name evidence="1" type="primary">clh1-L</name>
    <name evidence="1" type="ORF">Hamer_G024548</name>
</gene>
<comment type="caution">
    <text evidence="1">The sequence shown here is derived from an EMBL/GenBank/DDBJ whole genome shotgun (WGS) entry which is preliminary data.</text>
</comment>
<dbReference type="InterPro" id="IPR017395">
    <property type="entry name" value="Chlorophyllase-like"/>
</dbReference>
<sequence>MSVGQADEKDNVAQPILHHLHLYTMILESVLVPLLFVTVCRCGAQEDFKPYERGSHNTASVHIQSLYTLGLQENLDVWLPTDAGTYKVYYFLDGFDGVIPGVAYAQTMDHIASHGVAVVVPWKITASIDPDVRMSLFVSVMNWAENHLEKKLHNSGINDTVHLDLDNLVVGGHSAGAHVQVEYLKSTCGKFKGQVFMSPVDGLTVFCITPGQTLNYIIPTLHLAAGLDNVPGVGGFPCAPDSLSNDRFYDALDPTSQRWSVNATQFGHGGFLDPLYEESLEVLDFCGYNVNATDDEFDAYRRYIAGQIVTFIKALFTEEGDCGQYLPYLEDTSRMIVDTEERHQNPVGGCPVAACTWSPLPNTTAVPPTTTLDVQHL</sequence>
<accession>A0A8J5ML16</accession>
<dbReference type="AlphaFoldDB" id="A0A8J5ML16"/>
<protein>
    <submittedName>
        <fullName evidence="1">Chlorophyllase-1-like</fullName>
    </submittedName>
</protein>
<proteinExistence type="predicted"/>
<dbReference type="Pfam" id="PF07224">
    <property type="entry name" value="Chlorophyllase"/>
    <property type="match status" value="1"/>
</dbReference>
<keyword evidence="2" id="KW-1185">Reference proteome</keyword>
<dbReference type="Proteomes" id="UP000747542">
    <property type="component" value="Unassembled WGS sequence"/>
</dbReference>
<organism evidence="1 2">
    <name type="scientific">Homarus americanus</name>
    <name type="common">American lobster</name>
    <dbReference type="NCBI Taxonomy" id="6706"/>
    <lineage>
        <taxon>Eukaryota</taxon>
        <taxon>Metazoa</taxon>
        <taxon>Ecdysozoa</taxon>
        <taxon>Arthropoda</taxon>
        <taxon>Crustacea</taxon>
        <taxon>Multicrustacea</taxon>
        <taxon>Malacostraca</taxon>
        <taxon>Eumalacostraca</taxon>
        <taxon>Eucarida</taxon>
        <taxon>Decapoda</taxon>
        <taxon>Pleocyemata</taxon>
        <taxon>Astacidea</taxon>
        <taxon>Nephropoidea</taxon>
        <taxon>Nephropidae</taxon>
        <taxon>Homarus</taxon>
    </lineage>
</organism>
<evidence type="ECO:0000313" key="2">
    <source>
        <dbReference type="Proteomes" id="UP000747542"/>
    </source>
</evidence>
<dbReference type="OrthoDB" id="2093222at2759"/>
<dbReference type="PANTHER" id="PTHR33428:SF14">
    <property type="entry name" value="CARBOXYLESTERASE TYPE B DOMAIN-CONTAINING PROTEIN"/>
    <property type="match status" value="1"/>
</dbReference>
<evidence type="ECO:0000313" key="1">
    <source>
        <dbReference type="EMBL" id="KAG7155453.1"/>
    </source>
</evidence>
<dbReference type="EMBL" id="JAHLQT010041629">
    <property type="protein sequence ID" value="KAG7155453.1"/>
    <property type="molecule type" value="Genomic_DNA"/>
</dbReference>